<dbReference type="Pfam" id="PF00924">
    <property type="entry name" value="MS_channel_2nd"/>
    <property type="match status" value="1"/>
</dbReference>
<feature type="transmembrane region" description="Helical" evidence="8">
    <location>
        <begin position="304"/>
        <end position="327"/>
    </location>
</feature>
<evidence type="ECO:0000256" key="4">
    <source>
        <dbReference type="ARBA" id="ARBA00022692"/>
    </source>
</evidence>
<feature type="transmembrane region" description="Helical" evidence="8">
    <location>
        <begin position="394"/>
        <end position="415"/>
    </location>
</feature>
<feature type="transmembrane region" description="Helical" evidence="8">
    <location>
        <begin position="136"/>
        <end position="157"/>
    </location>
</feature>
<dbReference type="InterPro" id="IPR006685">
    <property type="entry name" value="MscS_channel_2nd"/>
</dbReference>
<dbReference type="InterPro" id="IPR011066">
    <property type="entry name" value="MscS_channel_C_sf"/>
</dbReference>
<organism evidence="12 13">
    <name type="scientific">Rhizobium oryzicola</name>
    <dbReference type="NCBI Taxonomy" id="1232668"/>
    <lineage>
        <taxon>Bacteria</taxon>
        <taxon>Pseudomonadati</taxon>
        <taxon>Pseudomonadota</taxon>
        <taxon>Alphaproteobacteria</taxon>
        <taxon>Hyphomicrobiales</taxon>
        <taxon>Rhizobiaceae</taxon>
        <taxon>Rhizobium/Agrobacterium group</taxon>
        <taxon>Rhizobium</taxon>
    </lineage>
</organism>
<name>A0ABT8SX61_9HYPH</name>
<feature type="region of interest" description="Disordered" evidence="7">
    <location>
        <begin position="669"/>
        <end position="697"/>
    </location>
</feature>
<proteinExistence type="inferred from homology"/>
<dbReference type="Pfam" id="PF21088">
    <property type="entry name" value="MS_channel_1st"/>
    <property type="match status" value="1"/>
</dbReference>
<evidence type="ECO:0000256" key="2">
    <source>
        <dbReference type="ARBA" id="ARBA00008017"/>
    </source>
</evidence>
<evidence type="ECO:0000313" key="12">
    <source>
        <dbReference type="EMBL" id="MDO1583029.1"/>
    </source>
</evidence>
<keyword evidence="13" id="KW-1185">Reference proteome</keyword>
<feature type="transmembrane region" description="Helical" evidence="8">
    <location>
        <begin position="475"/>
        <end position="494"/>
    </location>
</feature>
<dbReference type="Gene3D" id="1.10.287.1260">
    <property type="match status" value="1"/>
</dbReference>
<reference evidence="12" key="1">
    <citation type="journal article" date="2015" name="Int. J. Syst. Evol. Microbiol.">
        <title>Rhizobium oryzicola sp. nov., potential plant-growth-promoting endophytic bacteria isolated from rice roots.</title>
        <authorList>
            <person name="Zhang X.X."/>
            <person name="Gao J.S."/>
            <person name="Cao Y.H."/>
            <person name="Sheirdil R.A."/>
            <person name="Wang X.C."/>
            <person name="Zhang L."/>
        </authorList>
    </citation>
    <scope>NUCLEOTIDE SEQUENCE</scope>
    <source>
        <strain evidence="12">05753</strain>
    </source>
</reference>
<evidence type="ECO:0000256" key="7">
    <source>
        <dbReference type="SAM" id="MobiDB-lite"/>
    </source>
</evidence>
<keyword evidence="4 8" id="KW-0812">Transmembrane</keyword>
<evidence type="ECO:0000256" key="8">
    <source>
        <dbReference type="SAM" id="Phobius"/>
    </source>
</evidence>
<feature type="transmembrane region" description="Helical" evidence="8">
    <location>
        <begin position="89"/>
        <end position="107"/>
    </location>
</feature>
<dbReference type="Gene3D" id="3.30.70.100">
    <property type="match status" value="1"/>
</dbReference>
<protein>
    <submittedName>
        <fullName evidence="12">Mechanosensitive ion channel</fullName>
    </submittedName>
</protein>
<reference evidence="12" key="2">
    <citation type="submission" date="2023-07" db="EMBL/GenBank/DDBJ databases">
        <authorList>
            <person name="Sun H."/>
        </authorList>
    </citation>
    <scope>NUCLEOTIDE SEQUENCE</scope>
    <source>
        <strain evidence="12">05753</strain>
    </source>
</reference>
<keyword evidence="5 8" id="KW-1133">Transmembrane helix</keyword>
<keyword evidence="9" id="KW-0732">Signal</keyword>
<evidence type="ECO:0000259" key="10">
    <source>
        <dbReference type="Pfam" id="PF00924"/>
    </source>
</evidence>
<evidence type="ECO:0000256" key="5">
    <source>
        <dbReference type="ARBA" id="ARBA00022989"/>
    </source>
</evidence>
<dbReference type="PANTHER" id="PTHR30460">
    <property type="entry name" value="MODERATE CONDUCTANCE MECHANOSENSITIVE CHANNEL YBIO"/>
    <property type="match status" value="1"/>
</dbReference>
<dbReference type="EMBL" id="JAUKWQ010000003">
    <property type="protein sequence ID" value="MDO1583029.1"/>
    <property type="molecule type" value="Genomic_DNA"/>
</dbReference>
<evidence type="ECO:0000256" key="6">
    <source>
        <dbReference type="ARBA" id="ARBA00023136"/>
    </source>
</evidence>
<dbReference type="Proteomes" id="UP001169006">
    <property type="component" value="Unassembled WGS sequence"/>
</dbReference>
<dbReference type="InterPro" id="IPR049142">
    <property type="entry name" value="MS_channel_1st"/>
</dbReference>
<gene>
    <name evidence="12" type="ORF">Q2T52_13135</name>
</gene>
<keyword evidence="3" id="KW-1003">Cell membrane</keyword>
<feature type="chain" id="PRO_5047532129" evidence="9">
    <location>
        <begin position="28"/>
        <end position="697"/>
    </location>
</feature>
<feature type="transmembrane region" description="Helical" evidence="8">
    <location>
        <begin position="240"/>
        <end position="258"/>
    </location>
</feature>
<evidence type="ECO:0000259" key="11">
    <source>
        <dbReference type="Pfam" id="PF21088"/>
    </source>
</evidence>
<dbReference type="InterPro" id="IPR023408">
    <property type="entry name" value="MscS_beta-dom_sf"/>
</dbReference>
<dbReference type="InterPro" id="IPR010920">
    <property type="entry name" value="LSM_dom_sf"/>
</dbReference>
<evidence type="ECO:0000256" key="9">
    <source>
        <dbReference type="SAM" id="SignalP"/>
    </source>
</evidence>
<feature type="transmembrane region" description="Helical" evidence="8">
    <location>
        <begin position="360"/>
        <end position="382"/>
    </location>
</feature>
<dbReference type="RefSeq" id="WP_302077184.1">
    <property type="nucleotide sequence ID" value="NZ_JAUKWQ010000003.1"/>
</dbReference>
<feature type="signal peptide" evidence="9">
    <location>
        <begin position="1"/>
        <end position="27"/>
    </location>
</feature>
<feature type="domain" description="Mechanosensitive ion channel transmembrane helices 2/3" evidence="11">
    <location>
        <begin position="455"/>
        <end position="491"/>
    </location>
</feature>
<sequence>MIRPLARSIGMIGLAAMTANCVMFANAALAQQAAPQSHSEGRLLIHALHSANYRLGQLGTALVNAPAEFATVWQNASQASASTDGIVTLTYWLIVMLIGCGLEWYYWTYAASSMRVIDETLIQSAAQAFRLALRRFVLLAAGLILFTVSISGSLTFFEWPAGYENAVFTSLLLILSLRVTWLLADTVLAPGRGRFRLIDVEPRCAALWVATVVAVGMLLAISTIVGPVLEQAQAPDAAEALHILTASLGAILVLAAVLRHQYVIATGDETEHRKPPKFPVELLLPLMIAAVFGLWLVAGSLASTLLASVFIVSIIQWHLRRVIFFFWSERDFTRSPGGVTLHEDVSAIASRLAPSVALSVARYGVCVVGIAAALLAVGVPISEVENSQNAVTRFVVHLFGVTGLALVTHVAWVAVRVPIDQRIRELGPSDTHGRPNPNARLMTLLPMLRMAAGVVFGLMLVLSALWTFGVDVTPLLAGAGVFGLALGFGAQALVRDIISGIFYLAEDVFRVGEYIESGNNTKGTVERITLRTVALRHQNGPLHFVPYGSLGSVRNNSRDWSIDKFNIPLPVYVDSETVRKIIKKVGESMMEDPEISKLMLEPLKAKLYRIDPGVKIFRCKFRSAPGNQFEIRTEAYRRIEQSLKDAGIPFAAGTQVLINEATGLPQLAAPQRTAIATQSAPSEPQAPPMQQPQAQLS</sequence>
<dbReference type="SUPFAM" id="SSF82689">
    <property type="entry name" value="Mechanosensitive channel protein MscS (YggB), C-terminal domain"/>
    <property type="match status" value="1"/>
</dbReference>
<feature type="transmembrane region" description="Helical" evidence="8">
    <location>
        <begin position="205"/>
        <end position="228"/>
    </location>
</feature>
<dbReference type="InterPro" id="IPR045276">
    <property type="entry name" value="YbiO_bact"/>
</dbReference>
<comment type="subcellular location">
    <subcellularLocation>
        <location evidence="1">Cell membrane</location>
        <topology evidence="1">Multi-pass membrane protein</topology>
    </subcellularLocation>
</comment>
<dbReference type="PANTHER" id="PTHR30460:SF0">
    <property type="entry name" value="MODERATE CONDUCTANCE MECHANOSENSITIVE CHANNEL YBIO"/>
    <property type="match status" value="1"/>
</dbReference>
<dbReference type="InterPro" id="IPR011014">
    <property type="entry name" value="MscS_channel_TM-2"/>
</dbReference>
<evidence type="ECO:0000313" key="13">
    <source>
        <dbReference type="Proteomes" id="UP001169006"/>
    </source>
</evidence>
<evidence type="ECO:0000256" key="3">
    <source>
        <dbReference type="ARBA" id="ARBA00022475"/>
    </source>
</evidence>
<feature type="transmembrane region" description="Helical" evidence="8">
    <location>
        <begin position="450"/>
        <end position="469"/>
    </location>
</feature>
<evidence type="ECO:0000256" key="1">
    <source>
        <dbReference type="ARBA" id="ARBA00004651"/>
    </source>
</evidence>
<dbReference type="SUPFAM" id="SSF50182">
    <property type="entry name" value="Sm-like ribonucleoproteins"/>
    <property type="match status" value="1"/>
</dbReference>
<keyword evidence="6 8" id="KW-0472">Membrane</keyword>
<comment type="similarity">
    <text evidence="2">Belongs to the MscS (TC 1.A.23) family.</text>
</comment>
<dbReference type="Gene3D" id="2.30.30.60">
    <property type="match status" value="1"/>
</dbReference>
<feature type="transmembrane region" description="Helical" evidence="8">
    <location>
        <begin position="163"/>
        <end position="184"/>
    </location>
</feature>
<dbReference type="SUPFAM" id="SSF82861">
    <property type="entry name" value="Mechanosensitive channel protein MscS (YggB), transmembrane region"/>
    <property type="match status" value="1"/>
</dbReference>
<feature type="domain" description="Mechanosensitive ion channel MscS" evidence="10">
    <location>
        <begin position="493"/>
        <end position="557"/>
    </location>
</feature>
<comment type="caution">
    <text evidence="12">The sequence shown here is derived from an EMBL/GenBank/DDBJ whole genome shotgun (WGS) entry which is preliminary data.</text>
</comment>
<accession>A0ABT8SX61</accession>